<accession>A0ABD7S847</accession>
<sequence>MMVFWWQRAAVIGPEATAAMPGRVQVAEMGAAGDIALARRLRLNGATWWRSPPNPKIVGYPRGVNTKYAKIAVSLAGQRAALTSGRFAQRKDAYDCAGQVRRVLIREPHSPAVDTKHASDRAF</sequence>
<keyword evidence="2" id="KW-1185">Reference proteome</keyword>
<dbReference type="EMBL" id="VOCK01000028">
    <property type="protein sequence ID" value="TWQ51280.1"/>
    <property type="molecule type" value="Genomic_DNA"/>
</dbReference>
<protein>
    <submittedName>
        <fullName evidence="1">Uncharacterized protein</fullName>
    </submittedName>
</protein>
<gene>
    <name evidence="1" type="ORF">FQK01_15745</name>
</gene>
<organism evidence="1 2">
    <name type="scientific">Xanthomonas vasicola</name>
    <dbReference type="NCBI Taxonomy" id="56459"/>
    <lineage>
        <taxon>Bacteria</taxon>
        <taxon>Pseudomonadati</taxon>
        <taxon>Pseudomonadota</taxon>
        <taxon>Gammaproteobacteria</taxon>
        <taxon>Lysobacterales</taxon>
        <taxon>Lysobacteraceae</taxon>
        <taxon>Xanthomonas</taxon>
    </lineage>
</organism>
<reference evidence="2" key="1">
    <citation type="journal article" date="2020" name="Phytopathology">
        <title>Genomic acquisitions in emerging populations of Xanthomonas vasicola pv. vasculorum infecting corn in the U.S. and Argentina.</title>
        <authorList>
            <person name="Perez-Quintero A.L."/>
        </authorList>
    </citation>
    <scope>NUCLEOTIDE SEQUENCE [LARGE SCALE GENOMIC DNA]</scope>
    <source>
        <strain evidence="2">Xvh-L</strain>
    </source>
</reference>
<proteinExistence type="predicted"/>
<comment type="caution">
    <text evidence="1">The sequence shown here is derived from an EMBL/GenBank/DDBJ whole genome shotgun (WGS) entry which is preliminary data.</text>
</comment>
<dbReference type="AlphaFoldDB" id="A0ABD7S847"/>
<evidence type="ECO:0000313" key="1">
    <source>
        <dbReference type="EMBL" id="TWQ51280.1"/>
    </source>
</evidence>
<evidence type="ECO:0000313" key="2">
    <source>
        <dbReference type="Proteomes" id="UP000320455"/>
    </source>
</evidence>
<name>A0ABD7S847_XANVA</name>
<dbReference type="Proteomes" id="UP000320455">
    <property type="component" value="Unassembled WGS sequence"/>
</dbReference>